<protein>
    <submittedName>
        <fullName evidence="1">Uncharacterized protein</fullName>
    </submittedName>
</protein>
<comment type="caution">
    <text evidence="1">The sequence shown here is derived from an EMBL/GenBank/DDBJ whole genome shotgun (WGS) entry which is preliminary data.</text>
</comment>
<gene>
    <name evidence="1" type="ORF">S03H2_29842</name>
</gene>
<dbReference type="AlphaFoldDB" id="X1HCU9"/>
<organism evidence="1">
    <name type="scientific">marine sediment metagenome</name>
    <dbReference type="NCBI Taxonomy" id="412755"/>
    <lineage>
        <taxon>unclassified sequences</taxon>
        <taxon>metagenomes</taxon>
        <taxon>ecological metagenomes</taxon>
    </lineage>
</organism>
<accession>X1HCU9</accession>
<reference evidence="1" key="1">
    <citation type="journal article" date="2014" name="Front. Microbiol.">
        <title>High frequency of phylogenetically diverse reductive dehalogenase-homologous genes in deep subseafloor sedimentary metagenomes.</title>
        <authorList>
            <person name="Kawai M."/>
            <person name="Futagami T."/>
            <person name="Toyoda A."/>
            <person name="Takaki Y."/>
            <person name="Nishi S."/>
            <person name="Hori S."/>
            <person name="Arai W."/>
            <person name="Tsubouchi T."/>
            <person name="Morono Y."/>
            <person name="Uchiyama I."/>
            <person name="Ito T."/>
            <person name="Fujiyama A."/>
            <person name="Inagaki F."/>
            <person name="Takami H."/>
        </authorList>
    </citation>
    <scope>NUCLEOTIDE SEQUENCE</scope>
    <source>
        <strain evidence="1">Expedition CK06-06</strain>
    </source>
</reference>
<dbReference type="EMBL" id="BARU01018030">
    <property type="protein sequence ID" value="GAH51669.1"/>
    <property type="molecule type" value="Genomic_DNA"/>
</dbReference>
<feature type="non-terminal residue" evidence="1">
    <location>
        <position position="1"/>
    </location>
</feature>
<evidence type="ECO:0000313" key="1">
    <source>
        <dbReference type="EMBL" id="GAH51669.1"/>
    </source>
</evidence>
<proteinExistence type="predicted"/>
<name>X1HCU9_9ZZZZ</name>
<sequence length="30" mass="3702">LSYDLTFWLNVTHAHFLKRYEEGYIWNDIG</sequence>